<sequence>MSLINFIRERAYRRRTPKESITLPSAARFTIVPTRFGIAFLTLLLVMFIWSVNHQLNLGYALIFILAFTTFFSAALTVGYLAKLRLDSDDAEPVFCGQEAYFPITLIDTIGQSRPEIILSNAQKTIHCEGIEAGKQSTVLLPQFTLQRGRQNILPFEISTALPFGLFIAWQWLRLKGEVIIYPEPVGELPLPLEISKDEGKMIAENLGDDELTGLQPYQPGDALSRVAWKQLGRGEMMVKRFGGEGGERVVLDYAKAIGDNETRLCQLSKWIVDCDAANLIYALRLPHQFIDFGRGKTHFHHCLTALADCP</sequence>
<evidence type="ECO:0000313" key="2">
    <source>
        <dbReference type="EMBL" id="SUO97876.1"/>
    </source>
</evidence>
<evidence type="ECO:0000256" key="1">
    <source>
        <dbReference type="SAM" id="Phobius"/>
    </source>
</evidence>
<keyword evidence="1" id="KW-0472">Membrane</keyword>
<keyword evidence="1" id="KW-0812">Transmembrane</keyword>
<dbReference type="Proteomes" id="UP000254601">
    <property type="component" value="Unassembled WGS sequence"/>
</dbReference>
<dbReference type="AlphaFoldDB" id="A0A380N0R4"/>
<name>A0A380N0R4_9GAMM</name>
<dbReference type="PANTHER" id="PTHR34351">
    <property type="entry name" value="SLR1927 PROTEIN-RELATED"/>
    <property type="match status" value="1"/>
</dbReference>
<feature type="transmembrane region" description="Helical" evidence="1">
    <location>
        <begin position="58"/>
        <end position="82"/>
    </location>
</feature>
<dbReference type="RefSeq" id="WP_084601691.1">
    <property type="nucleotide sequence ID" value="NZ_LWHB01000088.1"/>
</dbReference>
<dbReference type="OrthoDB" id="5298497at2"/>
<dbReference type="PANTHER" id="PTHR34351:SF1">
    <property type="entry name" value="SLR1927 PROTEIN"/>
    <property type="match status" value="1"/>
</dbReference>
<gene>
    <name evidence="2" type="ORF">NCTC13337_02665</name>
</gene>
<proteinExistence type="predicted"/>
<protein>
    <submittedName>
        <fullName evidence="2">Uncharacterized conserved protein (Some members contain a von Willebrand factor type A (VWA) domain)</fullName>
    </submittedName>
</protein>
<keyword evidence="3" id="KW-1185">Reference proteome</keyword>
<keyword evidence="1" id="KW-1133">Transmembrane helix</keyword>
<dbReference type="EMBL" id="UHIC01000001">
    <property type="protein sequence ID" value="SUO97876.1"/>
    <property type="molecule type" value="Genomic_DNA"/>
</dbReference>
<feature type="transmembrane region" description="Helical" evidence="1">
    <location>
        <begin position="21"/>
        <end position="52"/>
    </location>
</feature>
<organism evidence="2 3">
    <name type="scientific">Suttonella ornithocola</name>
    <dbReference type="NCBI Taxonomy" id="279832"/>
    <lineage>
        <taxon>Bacteria</taxon>
        <taxon>Pseudomonadati</taxon>
        <taxon>Pseudomonadota</taxon>
        <taxon>Gammaproteobacteria</taxon>
        <taxon>Cardiobacteriales</taxon>
        <taxon>Cardiobacteriaceae</taxon>
        <taxon>Suttonella</taxon>
    </lineage>
</organism>
<reference evidence="2 3" key="1">
    <citation type="submission" date="2018-06" db="EMBL/GenBank/DDBJ databases">
        <authorList>
            <consortium name="Pathogen Informatics"/>
            <person name="Doyle S."/>
        </authorList>
    </citation>
    <scope>NUCLEOTIDE SEQUENCE [LARGE SCALE GENOMIC DNA]</scope>
    <source>
        <strain evidence="2 3">NCTC13337</strain>
    </source>
</reference>
<evidence type="ECO:0000313" key="3">
    <source>
        <dbReference type="Proteomes" id="UP000254601"/>
    </source>
</evidence>
<accession>A0A380N0R4</accession>
<feature type="transmembrane region" description="Helical" evidence="1">
    <location>
        <begin position="153"/>
        <end position="173"/>
    </location>
</feature>